<keyword evidence="1" id="KW-0472">Membrane</keyword>
<dbReference type="VEuPathDB" id="VectorBase:GPAI008252"/>
<dbReference type="EnsemblMetazoa" id="GPAI008252-RA">
    <property type="protein sequence ID" value="GPAI008252-PA"/>
    <property type="gene ID" value="GPAI008252"/>
</dbReference>
<evidence type="ECO:0000313" key="2">
    <source>
        <dbReference type="EnsemblMetazoa" id="GPAI008252-PA"/>
    </source>
</evidence>
<name>A0A1A9ZA25_GLOPL</name>
<sequence length="149" mass="17039">MIKSTSTHTQIRQLIIITLFGIWRDRNVVLDVRNAQNIELLRDSHDKISRRFCTQNRVQANASFKDFWLHFVPISRSRSDGGGGGGNNVTLGKVTSVLLTIFFFGLMSDTKLLTHLIAKSIMKRRFLRCSLDLLQNCYGKDDIILNEIL</sequence>
<reference evidence="3" key="1">
    <citation type="submission" date="2014-03" db="EMBL/GenBank/DDBJ databases">
        <authorList>
            <person name="Aksoy S."/>
            <person name="Warren W."/>
            <person name="Wilson R.K."/>
        </authorList>
    </citation>
    <scope>NUCLEOTIDE SEQUENCE [LARGE SCALE GENOMIC DNA]</scope>
    <source>
        <strain evidence="3">IAEA</strain>
    </source>
</reference>
<organism evidence="2 3">
    <name type="scientific">Glossina pallidipes</name>
    <name type="common">Tsetse fly</name>
    <dbReference type="NCBI Taxonomy" id="7398"/>
    <lineage>
        <taxon>Eukaryota</taxon>
        <taxon>Metazoa</taxon>
        <taxon>Ecdysozoa</taxon>
        <taxon>Arthropoda</taxon>
        <taxon>Hexapoda</taxon>
        <taxon>Insecta</taxon>
        <taxon>Pterygota</taxon>
        <taxon>Neoptera</taxon>
        <taxon>Endopterygota</taxon>
        <taxon>Diptera</taxon>
        <taxon>Brachycera</taxon>
        <taxon>Muscomorpha</taxon>
        <taxon>Hippoboscoidea</taxon>
        <taxon>Glossinidae</taxon>
        <taxon>Glossina</taxon>
    </lineage>
</organism>
<accession>A0A1A9ZA25</accession>
<dbReference type="Proteomes" id="UP000092445">
    <property type="component" value="Unassembled WGS sequence"/>
</dbReference>
<evidence type="ECO:0000313" key="3">
    <source>
        <dbReference type="Proteomes" id="UP000092445"/>
    </source>
</evidence>
<keyword evidence="1" id="KW-0812">Transmembrane</keyword>
<keyword evidence="1" id="KW-1133">Transmembrane helix</keyword>
<keyword evidence="3" id="KW-1185">Reference proteome</keyword>
<proteinExistence type="predicted"/>
<reference evidence="2" key="2">
    <citation type="submission" date="2020-05" db="UniProtKB">
        <authorList>
            <consortium name="EnsemblMetazoa"/>
        </authorList>
    </citation>
    <scope>IDENTIFICATION</scope>
    <source>
        <strain evidence="2">IAEA</strain>
    </source>
</reference>
<evidence type="ECO:0000256" key="1">
    <source>
        <dbReference type="SAM" id="Phobius"/>
    </source>
</evidence>
<feature type="transmembrane region" description="Helical" evidence="1">
    <location>
        <begin position="97"/>
        <end position="118"/>
    </location>
</feature>
<dbReference type="AlphaFoldDB" id="A0A1A9ZA25"/>
<protein>
    <submittedName>
        <fullName evidence="2">Uncharacterized protein</fullName>
    </submittedName>
</protein>